<dbReference type="InterPro" id="IPR021561">
    <property type="entry name" value="AbiEi_3"/>
</dbReference>
<dbReference type="RefSeq" id="WP_011144320.1">
    <property type="nucleotide sequence ID" value="NC_005125.1"/>
</dbReference>
<proteinExistence type="predicted"/>
<dbReference type="InParanoid" id="Q7ND99"/>
<dbReference type="Proteomes" id="UP000000557">
    <property type="component" value="Chromosome"/>
</dbReference>
<dbReference type="HOGENOM" id="CLU_077664_0_0_3"/>
<dbReference type="Pfam" id="PF11459">
    <property type="entry name" value="AbiEi_3"/>
    <property type="match status" value="1"/>
</dbReference>
<dbReference type="KEGG" id="gvi:glr4337"/>
<accession>Q7ND99</accession>
<dbReference type="OrthoDB" id="1550938at2"/>
<dbReference type="eggNOG" id="COG5340">
    <property type="taxonomic scope" value="Bacteria"/>
</dbReference>
<evidence type="ECO:0000313" key="2">
    <source>
        <dbReference type="EMBL" id="BAC92278.1"/>
    </source>
</evidence>
<dbReference type="EMBL" id="BA000045">
    <property type="protein sequence ID" value="BAC92278.1"/>
    <property type="molecule type" value="Genomic_DNA"/>
</dbReference>
<sequence>MNSVKSCKSLESCLPEGQVVDRAWLEARGFDRPRVDSYLRSEALQRVAQGAYRRPGPPLKWEHIVYSLQGLGYAVHVGGRSALELQGLAHYLPMRGVQRIALYGDKVPTWLEKLDAPYRFEHHRPKLFAKIPEHAVTTRSFGHWDWPVRYSTPELALLELLAEVSDEADFQVADKFFESAATLRPDLIRALLLACTNVKAKRLFLWFAARHSHAWQQALDTQGVDLGSGKRMIVKGGAFDKCFEITVPREMADGAEQPFF</sequence>
<organism evidence="2 3">
    <name type="scientific">Gloeobacter violaceus (strain ATCC 29082 / PCC 7421)</name>
    <dbReference type="NCBI Taxonomy" id="251221"/>
    <lineage>
        <taxon>Bacteria</taxon>
        <taxon>Bacillati</taxon>
        <taxon>Cyanobacteriota</taxon>
        <taxon>Cyanophyceae</taxon>
        <taxon>Gloeobacterales</taxon>
        <taxon>Gloeobacteraceae</taxon>
        <taxon>Gloeobacter</taxon>
    </lineage>
</organism>
<reference evidence="2 3" key="1">
    <citation type="journal article" date="2003" name="DNA Res.">
        <title>Complete genome structure of Gloeobacter violaceus PCC 7421, a cyanobacterium that lacks thylakoids.</title>
        <authorList>
            <person name="Nakamura Y."/>
            <person name="Kaneko T."/>
            <person name="Sato S."/>
            <person name="Mimuro M."/>
            <person name="Miyashita H."/>
            <person name="Tsuchiya T."/>
            <person name="Sasamoto S."/>
            <person name="Watanabe A."/>
            <person name="Kawashima K."/>
            <person name="Kishida Y."/>
            <person name="Kiyokawa C."/>
            <person name="Kohara M."/>
            <person name="Matsumoto M."/>
            <person name="Matsuno A."/>
            <person name="Nakazaki N."/>
            <person name="Shimpo S."/>
            <person name="Takeuchi C."/>
            <person name="Yamada M."/>
            <person name="Tabata S."/>
        </authorList>
    </citation>
    <scope>NUCLEOTIDE SEQUENCE [LARGE SCALE GENOMIC DNA]</scope>
    <source>
        <strain evidence="3">ATCC 29082 / PCC 7421</strain>
    </source>
</reference>
<dbReference type="STRING" id="251221.gene:10761856"/>
<dbReference type="Pfam" id="PF17194">
    <property type="entry name" value="AbiEi_3_N"/>
    <property type="match status" value="1"/>
</dbReference>
<dbReference type="EnsemblBacteria" id="BAC92278">
    <property type="protein sequence ID" value="BAC92278"/>
    <property type="gene ID" value="BAC92278"/>
</dbReference>
<dbReference type="AlphaFoldDB" id="Q7ND99"/>
<dbReference type="InterPro" id="IPR033455">
    <property type="entry name" value="AbiEi_3_N"/>
</dbReference>
<name>Q7ND99_GLOVI</name>
<protein>
    <submittedName>
        <fullName evidence="2">Glr4337 protein</fullName>
    </submittedName>
</protein>
<feature type="domain" description="Transcriptional regulator AbiEi antitoxin N-terminal" evidence="1">
    <location>
        <begin position="7"/>
        <end position="94"/>
    </location>
</feature>
<evidence type="ECO:0000313" key="3">
    <source>
        <dbReference type="Proteomes" id="UP000000557"/>
    </source>
</evidence>
<reference evidence="2 3" key="2">
    <citation type="journal article" date="2003" name="DNA Res.">
        <title>Complete genome structure of Gloeobacter violaceus PCC 7421, a cyanobacterium that lacks thylakoids (supplement).</title>
        <authorList>
            <person name="Nakamura Y."/>
            <person name="Kaneko T."/>
            <person name="Sato S."/>
            <person name="Mimuro M."/>
            <person name="Miyashita H."/>
            <person name="Tsuchiya T."/>
            <person name="Sasamoto S."/>
            <person name="Watanabe A."/>
            <person name="Kawashima K."/>
            <person name="Kishida Y."/>
            <person name="Kiyokawa C."/>
            <person name="Kohara M."/>
            <person name="Matsumoto M."/>
            <person name="Matsuno A."/>
            <person name="Nakazaki N."/>
            <person name="Shimpo S."/>
            <person name="Takeuchi C."/>
            <person name="Yamada M."/>
            <person name="Tabata S."/>
        </authorList>
    </citation>
    <scope>NUCLEOTIDE SEQUENCE [LARGE SCALE GENOMIC DNA]</scope>
    <source>
        <strain evidence="3">ATCC 29082 / PCC 7421</strain>
    </source>
</reference>
<keyword evidence="3" id="KW-1185">Reference proteome</keyword>
<evidence type="ECO:0000259" key="1">
    <source>
        <dbReference type="Pfam" id="PF17194"/>
    </source>
</evidence>
<gene>
    <name evidence="2" type="ordered locus">glr4337</name>
</gene>